<evidence type="ECO:0000256" key="1">
    <source>
        <dbReference type="SAM" id="MobiDB-lite"/>
    </source>
</evidence>
<proteinExistence type="predicted"/>
<dbReference type="Proteomes" id="UP000317650">
    <property type="component" value="Chromosome 4"/>
</dbReference>
<feature type="transmembrane region" description="Helical" evidence="2">
    <location>
        <begin position="89"/>
        <end position="112"/>
    </location>
</feature>
<evidence type="ECO:0000313" key="4">
    <source>
        <dbReference type="Proteomes" id="UP000317650"/>
    </source>
</evidence>
<name>A0A4S8K8S1_MUSBA</name>
<comment type="caution">
    <text evidence="3">The sequence shown here is derived from an EMBL/GenBank/DDBJ whole genome shotgun (WGS) entry which is preliminary data.</text>
</comment>
<keyword evidence="2" id="KW-1133">Transmembrane helix</keyword>
<sequence length="196" mass="21479">MSLPAPLHCAITVAAASGQNEEHDGEEDEAAAFVGQRRHDGEENWTWRGTKKRSVGRNPIGGRSSLHQEVEGSWTLWSGRSRSTTKEGILAQVGLPLPLLALAVILVFFLTIAKGGNSEGARDELALGWIPAGSDCRESIMEYLTRDEFELGMEMTRDLGSRSTSEDGAQKREIEDYPGKGPKEKTRNSPTTLKNR</sequence>
<keyword evidence="2" id="KW-0812">Transmembrane</keyword>
<dbReference type="EMBL" id="PYDT01000001">
    <property type="protein sequence ID" value="THU71359.1"/>
    <property type="molecule type" value="Genomic_DNA"/>
</dbReference>
<organism evidence="3 4">
    <name type="scientific">Musa balbisiana</name>
    <name type="common">Banana</name>
    <dbReference type="NCBI Taxonomy" id="52838"/>
    <lineage>
        <taxon>Eukaryota</taxon>
        <taxon>Viridiplantae</taxon>
        <taxon>Streptophyta</taxon>
        <taxon>Embryophyta</taxon>
        <taxon>Tracheophyta</taxon>
        <taxon>Spermatophyta</taxon>
        <taxon>Magnoliopsida</taxon>
        <taxon>Liliopsida</taxon>
        <taxon>Zingiberales</taxon>
        <taxon>Musaceae</taxon>
        <taxon>Musa</taxon>
    </lineage>
</organism>
<gene>
    <name evidence="3" type="ORF">C4D60_Mb04t00560</name>
</gene>
<feature type="region of interest" description="Disordered" evidence="1">
    <location>
        <begin position="43"/>
        <end position="64"/>
    </location>
</feature>
<protein>
    <submittedName>
        <fullName evidence="3">Uncharacterized protein</fullName>
    </submittedName>
</protein>
<keyword evidence="2" id="KW-0472">Membrane</keyword>
<reference evidence="3 4" key="1">
    <citation type="journal article" date="2019" name="Nat. Plants">
        <title>Genome sequencing of Musa balbisiana reveals subgenome evolution and function divergence in polyploid bananas.</title>
        <authorList>
            <person name="Yao X."/>
        </authorList>
    </citation>
    <scope>NUCLEOTIDE SEQUENCE [LARGE SCALE GENOMIC DNA]</scope>
    <source>
        <strain evidence="4">cv. DH-PKW</strain>
        <tissue evidence="3">Leaves</tissue>
    </source>
</reference>
<feature type="compositionally biased region" description="Basic and acidic residues" evidence="1">
    <location>
        <begin position="158"/>
        <end position="187"/>
    </location>
</feature>
<evidence type="ECO:0000256" key="2">
    <source>
        <dbReference type="SAM" id="Phobius"/>
    </source>
</evidence>
<dbReference type="AlphaFoldDB" id="A0A4S8K8S1"/>
<accession>A0A4S8K8S1</accession>
<evidence type="ECO:0000313" key="3">
    <source>
        <dbReference type="EMBL" id="THU71359.1"/>
    </source>
</evidence>
<keyword evidence="4" id="KW-1185">Reference proteome</keyword>
<feature type="region of interest" description="Disordered" evidence="1">
    <location>
        <begin position="158"/>
        <end position="196"/>
    </location>
</feature>